<keyword evidence="2" id="KW-1185">Reference proteome</keyword>
<feature type="non-terminal residue" evidence="1">
    <location>
        <position position="1"/>
    </location>
</feature>
<feature type="non-terminal residue" evidence="1">
    <location>
        <position position="99"/>
    </location>
</feature>
<reference evidence="1" key="1">
    <citation type="submission" date="2021-06" db="EMBL/GenBank/DDBJ databases">
        <authorList>
            <person name="Kallberg Y."/>
            <person name="Tangrot J."/>
            <person name="Rosling A."/>
        </authorList>
    </citation>
    <scope>NUCLEOTIDE SEQUENCE</scope>
    <source>
        <strain evidence="1">CL356</strain>
    </source>
</reference>
<organism evidence="1 2">
    <name type="scientific">Acaulospora colombiana</name>
    <dbReference type="NCBI Taxonomy" id="27376"/>
    <lineage>
        <taxon>Eukaryota</taxon>
        <taxon>Fungi</taxon>
        <taxon>Fungi incertae sedis</taxon>
        <taxon>Mucoromycota</taxon>
        <taxon>Glomeromycotina</taxon>
        <taxon>Glomeromycetes</taxon>
        <taxon>Diversisporales</taxon>
        <taxon>Acaulosporaceae</taxon>
        <taxon>Acaulospora</taxon>
    </lineage>
</organism>
<gene>
    <name evidence="1" type="ORF">ACOLOM_LOCUS10076</name>
</gene>
<proteinExistence type="predicted"/>
<protein>
    <submittedName>
        <fullName evidence="1">4396_t:CDS:1</fullName>
    </submittedName>
</protein>
<name>A0ACA9P908_9GLOM</name>
<sequence>TISFPLHLEYPPKMKFAFGPFLIALILCIAVVSSYPTHKKCKKLHKPISIHKKPVDNDDDYGNGYPHDGDVDQWKHDDVDQWKHEDVDNDDYWKGHPKD</sequence>
<comment type="caution">
    <text evidence="1">The sequence shown here is derived from an EMBL/GenBank/DDBJ whole genome shotgun (WGS) entry which is preliminary data.</text>
</comment>
<accession>A0ACA9P908</accession>
<evidence type="ECO:0000313" key="2">
    <source>
        <dbReference type="Proteomes" id="UP000789525"/>
    </source>
</evidence>
<evidence type="ECO:0000313" key="1">
    <source>
        <dbReference type="EMBL" id="CAG8697199.1"/>
    </source>
</evidence>
<dbReference type="Proteomes" id="UP000789525">
    <property type="component" value="Unassembled WGS sequence"/>
</dbReference>
<dbReference type="EMBL" id="CAJVPT010031316">
    <property type="protein sequence ID" value="CAG8697199.1"/>
    <property type="molecule type" value="Genomic_DNA"/>
</dbReference>